<comment type="caution">
    <text evidence="3">The sequence shown here is derived from an EMBL/GenBank/DDBJ whole genome shotgun (WGS) entry which is preliminary data.</text>
</comment>
<dbReference type="EMBL" id="JABZEO010000002">
    <property type="protein sequence ID" value="NVZ08250.1"/>
    <property type="molecule type" value="Genomic_DNA"/>
</dbReference>
<proteinExistence type="predicted"/>
<evidence type="ECO:0000313" key="4">
    <source>
        <dbReference type="Proteomes" id="UP000592294"/>
    </source>
</evidence>
<dbReference type="AlphaFoldDB" id="A0A850RBB0"/>
<protein>
    <submittedName>
        <fullName evidence="3">Transglycosylase SLT domain-containing protein</fullName>
    </submittedName>
</protein>
<organism evidence="3 4">
    <name type="scientific">Allochromatium humboldtianum</name>
    <dbReference type="NCBI Taxonomy" id="504901"/>
    <lineage>
        <taxon>Bacteria</taxon>
        <taxon>Pseudomonadati</taxon>
        <taxon>Pseudomonadota</taxon>
        <taxon>Gammaproteobacteria</taxon>
        <taxon>Chromatiales</taxon>
        <taxon>Chromatiaceae</taxon>
        <taxon>Allochromatium</taxon>
    </lineage>
</organism>
<reference evidence="3 4" key="1">
    <citation type="submission" date="2020-06" db="EMBL/GenBank/DDBJ databases">
        <title>Whole-genome sequence of Allochromatium humboldtianum DSM 21881, type strain.</title>
        <authorList>
            <person name="Kyndt J.A."/>
            <person name="Meyer T.E."/>
        </authorList>
    </citation>
    <scope>NUCLEOTIDE SEQUENCE [LARGE SCALE GENOMIC DNA]</scope>
    <source>
        <strain evidence="3 4">DSM 21881</strain>
    </source>
</reference>
<evidence type="ECO:0000259" key="2">
    <source>
        <dbReference type="Pfam" id="PF01464"/>
    </source>
</evidence>
<dbReference type="Proteomes" id="UP000592294">
    <property type="component" value="Unassembled WGS sequence"/>
</dbReference>
<accession>A0A850RBB0</accession>
<keyword evidence="4" id="KW-1185">Reference proteome</keyword>
<dbReference type="RefSeq" id="WP_176975041.1">
    <property type="nucleotide sequence ID" value="NZ_JABZEO010000002.1"/>
</dbReference>
<keyword evidence="1" id="KW-0732">Signal</keyword>
<dbReference type="Gene3D" id="1.10.530.10">
    <property type="match status" value="1"/>
</dbReference>
<dbReference type="InterPro" id="IPR023346">
    <property type="entry name" value="Lysozyme-like_dom_sf"/>
</dbReference>
<feature type="domain" description="Transglycosylase SLT" evidence="2">
    <location>
        <begin position="62"/>
        <end position="198"/>
    </location>
</feature>
<evidence type="ECO:0000313" key="3">
    <source>
        <dbReference type="EMBL" id="NVZ08250.1"/>
    </source>
</evidence>
<evidence type="ECO:0000256" key="1">
    <source>
        <dbReference type="SAM" id="SignalP"/>
    </source>
</evidence>
<name>A0A850RBB0_9GAMM</name>
<feature type="signal peptide" evidence="1">
    <location>
        <begin position="1"/>
        <end position="35"/>
    </location>
</feature>
<dbReference type="Pfam" id="PF01464">
    <property type="entry name" value="SLT"/>
    <property type="match status" value="1"/>
</dbReference>
<dbReference type="InterPro" id="IPR008258">
    <property type="entry name" value="Transglycosylase_SLT_dom_1"/>
</dbReference>
<gene>
    <name evidence="3" type="ORF">HW932_03120</name>
</gene>
<feature type="chain" id="PRO_5032353125" evidence="1">
    <location>
        <begin position="36"/>
        <end position="213"/>
    </location>
</feature>
<dbReference type="SUPFAM" id="SSF53955">
    <property type="entry name" value="Lysozyme-like"/>
    <property type="match status" value="1"/>
</dbReference>
<sequence>MTFRDRWGRRRAAWLNAGWLLGTAAVVMAPSPLHAHAQGLQTSGAAGSGQVATAPFLQGTVWAQVAARHGLDPVLLYGVALKESRRRAGARRSAPWPYTLRGPDGPQFYRSRAEAEQALRRLTARHPPLAIDVGLMQVNLHWHGHKVADPVQLLEARTNLEIAAGILAEAIASAPGDLELGVGRYHHWKDAAVARAYGRGVLRMVRAMSSGRE</sequence>